<dbReference type="GO" id="GO:0005886">
    <property type="term" value="C:plasma membrane"/>
    <property type="evidence" value="ECO:0007669"/>
    <property type="project" value="TreeGrafter"/>
</dbReference>
<evidence type="ECO:0000256" key="3">
    <source>
        <dbReference type="ARBA" id="ARBA00029754"/>
    </source>
</evidence>
<feature type="domain" description="TGS" evidence="8">
    <location>
        <begin position="393"/>
        <end position="454"/>
    </location>
</feature>
<dbReference type="InterPro" id="IPR043519">
    <property type="entry name" value="NT_sf"/>
</dbReference>
<evidence type="ECO:0000256" key="2">
    <source>
        <dbReference type="ARBA" id="ARBA00025704"/>
    </source>
</evidence>
<dbReference type="Gene3D" id="3.10.20.30">
    <property type="match status" value="1"/>
</dbReference>
<dbReference type="PROSITE" id="PS51671">
    <property type="entry name" value="ACT"/>
    <property type="match status" value="1"/>
</dbReference>
<dbReference type="CDD" id="cd01668">
    <property type="entry name" value="TGS_RSH"/>
    <property type="match status" value="1"/>
</dbReference>
<dbReference type="GO" id="GO:0015949">
    <property type="term" value="P:nucleobase-containing small molecule interconversion"/>
    <property type="evidence" value="ECO:0007669"/>
    <property type="project" value="UniProtKB-ARBA"/>
</dbReference>
<accession>A0A4R2LCV9</accession>
<dbReference type="Pfam" id="PF04607">
    <property type="entry name" value="RelA_SpoT"/>
    <property type="match status" value="1"/>
</dbReference>
<dbReference type="PROSITE" id="PS51880">
    <property type="entry name" value="TGS"/>
    <property type="match status" value="1"/>
</dbReference>
<dbReference type="NCBIfam" id="TIGR00691">
    <property type="entry name" value="spoT_relA"/>
    <property type="match status" value="1"/>
</dbReference>
<dbReference type="InterPro" id="IPR012675">
    <property type="entry name" value="Beta-grasp_dom_sf"/>
</dbReference>
<evidence type="ECO:0000259" key="7">
    <source>
        <dbReference type="PROSITE" id="PS51671"/>
    </source>
</evidence>
<dbReference type="InterPro" id="IPR004095">
    <property type="entry name" value="TGS"/>
</dbReference>
<dbReference type="GO" id="GO:0016301">
    <property type="term" value="F:kinase activity"/>
    <property type="evidence" value="ECO:0007669"/>
    <property type="project" value="UniProtKB-KW"/>
</dbReference>
<dbReference type="InterPro" id="IPR045865">
    <property type="entry name" value="ACT-like_dom_sf"/>
</dbReference>
<dbReference type="Pfam" id="PF19296">
    <property type="entry name" value="RelA_AH_RIS"/>
    <property type="match status" value="1"/>
</dbReference>
<dbReference type="SMART" id="SM00954">
    <property type="entry name" value="RelA_SpoT"/>
    <property type="match status" value="1"/>
</dbReference>
<sequence length="721" mass="80744">MVAPNSRTVLPLDFDAWVAGHAVRWTPEQAALVRRAHALAVPPDCTEPPAGLAVADILAELRMDHEVVAAALLEPGYVDGPHAAERLREDFGAAVAGLVSGVRRVAVIGDFHQHGKPSGPELERLRKMLLAMAQDVRVVLLALARRLQRMRTLDELPVDEQVRIARETLDLFAPLANRLGIARIKWELEDLALRHLEPQTYREIARALDEKRQERERYIGEAVDSLRADLARAGIHGEVSGRVKHIYSIWKKMTRKRVPFEEIFDVRAVRVIVDSVADCYAVLGAVHARWNHVRREFDDYIANPKPNGYRSLHTAVIGPEGRTLEVQIRTREMHQNAELGVAAHWRYKEGTAATPASAFEQQIVWLRQMLDWKDEDGDAGDFLDRFKAEALQDRVYVVTPKGQIVELPQGATPLDFAYHVHTQVGHRCRGAKVNGRIVPLNYELKNGEQIEVLTAKTGAPSRDWLSPHLGYLKSGRARDKVRAWFRQLDHEHSLASGRQTLERELTRLGVRNVNLERLAEKLGHPRPDDLFAAVGRGDVTAMHVVSVAQDMILPPPPVEPPLPIARPSRPEERGEVKISGVGNLLMQMAKCCRPVPYDPIVGFITQGRGVTIHRADCPNLLDLAAHHRERLIEVAWGEETQARYCVDVQIDAYDRTGLLRDITSVLANDKINVIAVNTLSDKQAGTARMTLTVEISDVAQLSRLLDKIVQLPNVIEARRRG</sequence>
<dbReference type="SUPFAM" id="SSF81271">
    <property type="entry name" value="TGS-like"/>
    <property type="match status" value="1"/>
</dbReference>
<reference evidence="9 10" key="1">
    <citation type="submission" date="2019-03" db="EMBL/GenBank/DDBJ databases">
        <title>Genomic Encyclopedia of Type Strains, Phase IV (KMG-IV): sequencing the most valuable type-strain genomes for metagenomic binning, comparative biology and taxonomic classification.</title>
        <authorList>
            <person name="Goeker M."/>
        </authorList>
    </citation>
    <scope>NUCLEOTIDE SEQUENCE [LARGE SCALE GENOMIC DNA]</scope>
    <source>
        <strain evidence="9 10">DSM 25287</strain>
    </source>
</reference>
<organism evidence="9 10">
    <name type="scientific">Plasticicumulans lactativorans</name>
    <dbReference type="NCBI Taxonomy" id="1133106"/>
    <lineage>
        <taxon>Bacteria</taxon>
        <taxon>Pseudomonadati</taxon>
        <taxon>Pseudomonadota</taxon>
        <taxon>Gammaproteobacteria</taxon>
        <taxon>Candidatus Competibacteraceae</taxon>
        <taxon>Plasticicumulans</taxon>
    </lineage>
</organism>
<evidence type="ECO:0000256" key="6">
    <source>
        <dbReference type="RuleBase" id="RU003847"/>
    </source>
</evidence>
<dbReference type="Pfam" id="PF02824">
    <property type="entry name" value="TGS"/>
    <property type="match status" value="1"/>
</dbReference>
<dbReference type="GO" id="GO:0015969">
    <property type="term" value="P:guanosine tetraphosphate metabolic process"/>
    <property type="evidence" value="ECO:0007669"/>
    <property type="project" value="InterPro"/>
</dbReference>
<dbReference type="PANTHER" id="PTHR21262:SF31">
    <property type="entry name" value="GTP PYROPHOSPHOKINASE"/>
    <property type="match status" value="1"/>
</dbReference>
<dbReference type="Gene3D" id="3.30.460.10">
    <property type="entry name" value="Beta Polymerase, domain 2"/>
    <property type="match status" value="1"/>
</dbReference>
<dbReference type="Pfam" id="PF13328">
    <property type="entry name" value="HD_4"/>
    <property type="match status" value="1"/>
</dbReference>
<dbReference type="SUPFAM" id="SSF81301">
    <property type="entry name" value="Nucleotidyltransferase"/>
    <property type="match status" value="1"/>
</dbReference>
<dbReference type="InterPro" id="IPR033655">
    <property type="entry name" value="TGS_RelA/SpoT"/>
</dbReference>
<dbReference type="InterPro" id="IPR012676">
    <property type="entry name" value="TGS-like"/>
</dbReference>
<proteinExistence type="inferred from homology"/>
<dbReference type="SUPFAM" id="SSF109604">
    <property type="entry name" value="HD-domain/PDEase-like"/>
    <property type="match status" value="1"/>
</dbReference>
<dbReference type="InterPro" id="IPR002912">
    <property type="entry name" value="ACT_dom"/>
</dbReference>
<dbReference type="CDD" id="cd04876">
    <property type="entry name" value="ACT_RelA-SpoT"/>
    <property type="match status" value="1"/>
</dbReference>
<evidence type="ECO:0000313" key="10">
    <source>
        <dbReference type="Proteomes" id="UP000295765"/>
    </source>
</evidence>
<dbReference type="InterPro" id="IPR045600">
    <property type="entry name" value="RelA/SpoT_AH_RIS"/>
</dbReference>
<dbReference type="AlphaFoldDB" id="A0A4R2LCV9"/>
<protein>
    <recommendedName>
        <fullName evidence="1">GTP pyrophosphokinase</fullName>
    </recommendedName>
    <alternativeName>
        <fullName evidence="4">(p)ppGpp synthase</fullName>
    </alternativeName>
    <alternativeName>
        <fullName evidence="3">ATP:GTP 3'-pyrophosphotransferase</fullName>
    </alternativeName>
    <alternativeName>
        <fullName evidence="5">ppGpp synthase I</fullName>
    </alternativeName>
</protein>
<dbReference type="Gene3D" id="1.10.3210.10">
    <property type="entry name" value="Hypothetical protein af1432"/>
    <property type="match status" value="1"/>
</dbReference>
<dbReference type="PANTHER" id="PTHR21262">
    <property type="entry name" value="GUANOSINE-3',5'-BIS DIPHOSPHATE 3'-PYROPHOSPHOHYDROLASE"/>
    <property type="match status" value="1"/>
</dbReference>
<dbReference type="RefSeq" id="WP_165904043.1">
    <property type="nucleotide sequence ID" value="NZ_SLWY01000005.1"/>
</dbReference>
<dbReference type="GO" id="GO:0042594">
    <property type="term" value="P:response to starvation"/>
    <property type="evidence" value="ECO:0007669"/>
    <property type="project" value="TreeGrafter"/>
</dbReference>
<comment type="pathway">
    <text evidence="2">Purine metabolism.</text>
</comment>
<evidence type="ECO:0000256" key="5">
    <source>
        <dbReference type="ARBA" id="ARBA00033308"/>
    </source>
</evidence>
<dbReference type="InterPro" id="IPR007685">
    <property type="entry name" value="RelA_SpoT"/>
</dbReference>
<keyword evidence="9" id="KW-0418">Kinase</keyword>
<gene>
    <name evidence="9" type="ORF">EV699_105139</name>
</gene>
<feature type="domain" description="ACT" evidence="7">
    <location>
        <begin position="647"/>
        <end position="721"/>
    </location>
</feature>
<evidence type="ECO:0000256" key="4">
    <source>
        <dbReference type="ARBA" id="ARBA00032407"/>
    </source>
</evidence>
<name>A0A4R2LCV9_9GAMM</name>
<dbReference type="FunFam" id="3.30.460.10:FF:000001">
    <property type="entry name" value="GTP pyrophosphokinase RelA"/>
    <property type="match status" value="1"/>
</dbReference>
<evidence type="ECO:0000313" key="9">
    <source>
        <dbReference type="EMBL" id="TCO82349.1"/>
    </source>
</evidence>
<dbReference type="SUPFAM" id="SSF55021">
    <property type="entry name" value="ACT-like"/>
    <property type="match status" value="1"/>
</dbReference>
<keyword evidence="10" id="KW-1185">Reference proteome</keyword>
<dbReference type="NCBIfam" id="NF008124">
    <property type="entry name" value="PRK10872.1"/>
    <property type="match status" value="1"/>
</dbReference>
<evidence type="ECO:0000259" key="8">
    <source>
        <dbReference type="PROSITE" id="PS51880"/>
    </source>
</evidence>
<dbReference type="FunFam" id="3.10.20.30:FF:000002">
    <property type="entry name" value="GTP pyrophosphokinase (RelA/SpoT)"/>
    <property type="match status" value="1"/>
</dbReference>
<dbReference type="Gene3D" id="3.30.70.260">
    <property type="match status" value="1"/>
</dbReference>
<dbReference type="GO" id="GO:0008893">
    <property type="term" value="F:guanosine-3',5'-bis(diphosphate) 3'-diphosphatase activity"/>
    <property type="evidence" value="ECO:0007669"/>
    <property type="project" value="TreeGrafter"/>
</dbReference>
<dbReference type="CDD" id="cd05399">
    <property type="entry name" value="NT_Rel-Spo_like"/>
    <property type="match status" value="1"/>
</dbReference>
<dbReference type="GO" id="GO:0008728">
    <property type="term" value="F:GTP diphosphokinase activity"/>
    <property type="evidence" value="ECO:0007669"/>
    <property type="project" value="TreeGrafter"/>
</dbReference>
<evidence type="ECO:0000256" key="1">
    <source>
        <dbReference type="ARBA" id="ARBA00019852"/>
    </source>
</evidence>
<comment type="similarity">
    <text evidence="6">Belongs to the relA/spoT family.</text>
</comment>
<comment type="function">
    <text evidence="6">In eubacteria ppGpp (guanosine 3'-diphosphate 5'-diphosphate) is a mediator of the stringent response that coordinates a variety of cellular activities in response to changes in nutritional abundance.</text>
</comment>
<dbReference type="InterPro" id="IPR004811">
    <property type="entry name" value="RelA/Spo_fam"/>
</dbReference>
<keyword evidence="9" id="KW-0808">Transferase</keyword>
<comment type="caution">
    <text evidence="9">The sequence shown here is derived from an EMBL/GenBank/DDBJ whole genome shotgun (WGS) entry which is preliminary data.</text>
</comment>
<dbReference type="Pfam" id="PF13291">
    <property type="entry name" value="ACT_4"/>
    <property type="match status" value="1"/>
</dbReference>
<dbReference type="Proteomes" id="UP000295765">
    <property type="component" value="Unassembled WGS sequence"/>
</dbReference>
<dbReference type="EMBL" id="SLWY01000005">
    <property type="protein sequence ID" value="TCO82349.1"/>
    <property type="molecule type" value="Genomic_DNA"/>
</dbReference>